<evidence type="ECO:0000259" key="6">
    <source>
        <dbReference type="Pfam" id="PF05175"/>
    </source>
</evidence>
<evidence type="ECO:0000256" key="3">
    <source>
        <dbReference type="ARBA" id="ARBA00022603"/>
    </source>
</evidence>
<dbReference type="GO" id="GO:0003676">
    <property type="term" value="F:nucleic acid binding"/>
    <property type="evidence" value="ECO:0007669"/>
    <property type="project" value="InterPro"/>
</dbReference>
<keyword evidence="4 8" id="KW-0808">Transferase</keyword>
<dbReference type="EMBL" id="FOUI01000002">
    <property type="protein sequence ID" value="SFM20685.1"/>
    <property type="molecule type" value="Genomic_DNA"/>
</dbReference>
<dbReference type="InterPro" id="IPR058679">
    <property type="entry name" value="RlmG_N"/>
</dbReference>
<dbReference type="Pfam" id="PF26049">
    <property type="entry name" value="RLMG_N"/>
    <property type="match status" value="1"/>
</dbReference>
<gene>
    <name evidence="8" type="ORF">SAMN05216217_10212</name>
</gene>
<evidence type="ECO:0000313" key="8">
    <source>
        <dbReference type="EMBL" id="SFM20685.1"/>
    </source>
</evidence>
<reference evidence="9" key="1">
    <citation type="submission" date="2016-10" db="EMBL/GenBank/DDBJ databases">
        <authorList>
            <person name="Varghese N."/>
            <person name="Submissions S."/>
        </authorList>
    </citation>
    <scope>NUCLEOTIDE SEQUENCE [LARGE SCALE GENOMIC DNA]</scope>
    <source>
        <strain evidence="9">DSM 24213</strain>
    </source>
</reference>
<dbReference type="PROSITE" id="PS00092">
    <property type="entry name" value="N6_MTASE"/>
    <property type="match status" value="1"/>
</dbReference>
<dbReference type="Pfam" id="PF05175">
    <property type="entry name" value="MTS"/>
    <property type="match status" value="1"/>
</dbReference>
<dbReference type="InterPro" id="IPR002052">
    <property type="entry name" value="DNA_methylase_N6_adenine_CS"/>
</dbReference>
<dbReference type="STRING" id="1720063.SAMN05216217_10212"/>
<feature type="domain" description="Methyltransferase small" evidence="6">
    <location>
        <begin position="221"/>
        <end position="390"/>
    </location>
</feature>
<dbReference type="InterPro" id="IPR017237">
    <property type="entry name" value="RLMG"/>
</dbReference>
<evidence type="ECO:0000256" key="5">
    <source>
        <dbReference type="ARBA" id="ARBA00022691"/>
    </source>
</evidence>
<dbReference type="PANTHER" id="PTHR47816:SF5">
    <property type="entry name" value="RIBOSOMAL RNA LARGE SUBUNIT METHYLTRANSFERASE G"/>
    <property type="match status" value="1"/>
</dbReference>
<dbReference type="AlphaFoldDB" id="A0A1I4NZ52"/>
<dbReference type="GO" id="GO:0008990">
    <property type="term" value="F:rRNA (guanine-N2-)-methyltransferase activity"/>
    <property type="evidence" value="ECO:0007669"/>
    <property type="project" value="InterPro"/>
</dbReference>
<keyword evidence="3 8" id="KW-0489">Methyltransferase</keyword>
<evidence type="ECO:0000313" key="9">
    <source>
        <dbReference type="Proteomes" id="UP000243629"/>
    </source>
</evidence>
<evidence type="ECO:0000256" key="1">
    <source>
        <dbReference type="ARBA" id="ARBA00022490"/>
    </source>
</evidence>
<dbReference type="InterPro" id="IPR046977">
    <property type="entry name" value="RsmC/RlmG"/>
</dbReference>
<dbReference type="Gene3D" id="3.40.50.150">
    <property type="entry name" value="Vaccinia Virus protein VP39"/>
    <property type="match status" value="2"/>
</dbReference>
<dbReference type="GO" id="GO:0005737">
    <property type="term" value="C:cytoplasm"/>
    <property type="evidence" value="ECO:0007669"/>
    <property type="project" value="InterPro"/>
</dbReference>
<dbReference type="Proteomes" id="UP000243629">
    <property type="component" value="Unassembled WGS sequence"/>
</dbReference>
<keyword evidence="9" id="KW-1185">Reference proteome</keyword>
<protein>
    <submittedName>
        <fullName evidence="8">16S rRNA (Guanine1207-N2)-methyltransferase</fullName>
    </submittedName>
</protein>
<accession>A0A1I4NZ52</accession>
<evidence type="ECO:0000256" key="2">
    <source>
        <dbReference type="ARBA" id="ARBA00022552"/>
    </source>
</evidence>
<evidence type="ECO:0000259" key="7">
    <source>
        <dbReference type="Pfam" id="PF26049"/>
    </source>
</evidence>
<proteinExistence type="predicted"/>
<sequence length="395" mass="43398">MPAGRRIVILRVSRAADPAMSNAPIQLAELPLQRYPATQEPTLLAFDAADQYLLTRLAEEQPAATPLLVINDNFGSLATALALQGRQVHSWGDSWMAWQALQHNLQANGLAAEAVQFFNSQQIPDQHYAQVLLRIPKSLSLLQDQLQRLRPQLQDHALLLAGSMLKHLPPTAGDLLAAQIGPYQASLAWKKARLLQCRRDPALQPAAKPLDSRYPLEGTPLTLHNHPGVFSRERLDIGTRVLLPCITADLGEARVVDLGCGNGALGLMAAWRNPQARLTFIDESWAAVASARQNFQAAFPDRTAEFIVSDGLSEATAASCDLILCNPPFHQQQVVGDRIARRLFRQSQRALVPGGRLLVVGNRHLGYHLTLQKIFRQVRQLAANPKFVVLEAGNS</sequence>
<dbReference type="PANTHER" id="PTHR47816">
    <property type="entry name" value="RIBOSOMAL RNA SMALL SUBUNIT METHYLTRANSFERASE C"/>
    <property type="match status" value="1"/>
</dbReference>
<dbReference type="InterPro" id="IPR007848">
    <property type="entry name" value="Small_mtfrase_dom"/>
</dbReference>
<keyword evidence="2" id="KW-0698">rRNA processing</keyword>
<keyword evidence="1" id="KW-0963">Cytoplasm</keyword>
<dbReference type="CDD" id="cd02440">
    <property type="entry name" value="AdoMet_MTases"/>
    <property type="match status" value="1"/>
</dbReference>
<organism evidence="8 9">
    <name type="scientific">Halopseudomonas yangmingensis</name>
    <dbReference type="NCBI Taxonomy" id="1720063"/>
    <lineage>
        <taxon>Bacteria</taxon>
        <taxon>Pseudomonadati</taxon>
        <taxon>Pseudomonadota</taxon>
        <taxon>Gammaproteobacteria</taxon>
        <taxon>Pseudomonadales</taxon>
        <taxon>Pseudomonadaceae</taxon>
        <taxon>Halopseudomonas</taxon>
    </lineage>
</organism>
<dbReference type="SUPFAM" id="SSF53335">
    <property type="entry name" value="S-adenosyl-L-methionine-dependent methyltransferases"/>
    <property type="match status" value="1"/>
</dbReference>
<dbReference type="InterPro" id="IPR029063">
    <property type="entry name" value="SAM-dependent_MTases_sf"/>
</dbReference>
<keyword evidence="5" id="KW-0949">S-adenosyl-L-methionine</keyword>
<evidence type="ECO:0000256" key="4">
    <source>
        <dbReference type="ARBA" id="ARBA00022679"/>
    </source>
</evidence>
<dbReference type="PIRSF" id="PIRSF037565">
    <property type="entry name" value="RRNA_m2G_Mtase_RsmD_prd"/>
    <property type="match status" value="1"/>
</dbReference>
<name>A0A1I4NZ52_9GAMM</name>
<feature type="domain" description="RlmG N-terminal" evidence="7">
    <location>
        <begin position="23"/>
        <end position="200"/>
    </location>
</feature>